<comment type="caution">
    <text evidence="12">The sequence shown here is derived from an EMBL/GenBank/DDBJ whole genome shotgun (WGS) entry which is preliminary data.</text>
</comment>
<sequence length="379" mass="40212">MGQVRAAARATAGLALGGLTAVAELAFVLVGSPLLAVPATGPFVSRVVDRLVYLERRRLSRWLRVTDLEPCGGWRGVRYLTARSIVGGLGLGVLLLIGYGAVVGVIALWMAASTGQFSDSGDPDGLDWYDPIGFLLLGVLLLFVAVQGLIGVAALERRLAAHFLTPSATDLLYRRMAHLSTSRDEVVAAVDDERRRIERDLHDGVQQRLVALGMLVGRARRSRDPERTADLLRQAQEETQRTLDDLREVSWRVFPHVLDAGGLRPALDAVAERSSLPLTLRYAVSAELSRPIETAAYFVVSEAVTNAVKHGGGTRIGVDVVEEDGMVHVVVSDDGCGGARASGGGLSGLARRVAAADGTFTLDSPAGGPTVVRAVLPCA</sequence>
<dbReference type="PANTHER" id="PTHR24421">
    <property type="entry name" value="NITRATE/NITRITE SENSOR PROTEIN NARX-RELATED"/>
    <property type="match status" value="1"/>
</dbReference>
<keyword evidence="3" id="KW-0597">Phosphoprotein</keyword>
<dbReference type="CDD" id="cd16917">
    <property type="entry name" value="HATPase_UhpB-NarQ-NarX-like"/>
    <property type="match status" value="1"/>
</dbReference>
<dbReference type="AlphaFoldDB" id="A0A4Q7JAV9"/>
<organism evidence="12 13">
    <name type="scientific">Amycolatopsis suaedae</name>
    <dbReference type="NCBI Taxonomy" id="2510978"/>
    <lineage>
        <taxon>Bacteria</taxon>
        <taxon>Bacillati</taxon>
        <taxon>Actinomycetota</taxon>
        <taxon>Actinomycetes</taxon>
        <taxon>Pseudonocardiales</taxon>
        <taxon>Pseudonocardiaceae</taxon>
        <taxon>Amycolatopsis</taxon>
    </lineage>
</organism>
<dbReference type="RefSeq" id="WP_130474911.1">
    <property type="nucleotide sequence ID" value="NZ_SFCC01000004.1"/>
</dbReference>
<dbReference type="EMBL" id="SFCC01000004">
    <property type="protein sequence ID" value="RZQ64198.1"/>
    <property type="molecule type" value="Genomic_DNA"/>
</dbReference>
<keyword evidence="6 12" id="KW-0418">Kinase</keyword>
<evidence type="ECO:0000313" key="13">
    <source>
        <dbReference type="Proteomes" id="UP000292003"/>
    </source>
</evidence>
<dbReference type="Pfam" id="PF02518">
    <property type="entry name" value="HATPase_c"/>
    <property type="match status" value="1"/>
</dbReference>
<dbReference type="Gene3D" id="1.20.5.1930">
    <property type="match status" value="1"/>
</dbReference>
<dbReference type="InterPro" id="IPR050482">
    <property type="entry name" value="Sensor_HK_TwoCompSys"/>
</dbReference>
<dbReference type="Pfam" id="PF07730">
    <property type="entry name" value="HisKA_3"/>
    <property type="match status" value="1"/>
</dbReference>
<evidence type="ECO:0000256" key="7">
    <source>
        <dbReference type="ARBA" id="ARBA00022840"/>
    </source>
</evidence>
<evidence type="ECO:0000256" key="8">
    <source>
        <dbReference type="ARBA" id="ARBA00023012"/>
    </source>
</evidence>
<gene>
    <name evidence="12" type="ORF">EWH70_09420</name>
</gene>
<dbReference type="GO" id="GO:0000155">
    <property type="term" value="F:phosphorelay sensor kinase activity"/>
    <property type="evidence" value="ECO:0007669"/>
    <property type="project" value="InterPro"/>
</dbReference>
<dbReference type="InterPro" id="IPR003594">
    <property type="entry name" value="HATPase_dom"/>
</dbReference>
<evidence type="ECO:0000256" key="5">
    <source>
        <dbReference type="ARBA" id="ARBA00022741"/>
    </source>
</evidence>
<keyword evidence="8" id="KW-0902">Two-component regulatory system</keyword>
<dbReference type="Proteomes" id="UP000292003">
    <property type="component" value="Unassembled WGS sequence"/>
</dbReference>
<dbReference type="OrthoDB" id="5242012at2"/>
<accession>A0A4Q7JAV9</accession>
<feature type="transmembrane region" description="Helical" evidence="9">
    <location>
        <begin position="132"/>
        <end position="155"/>
    </location>
</feature>
<evidence type="ECO:0000259" key="11">
    <source>
        <dbReference type="Pfam" id="PF07730"/>
    </source>
</evidence>
<evidence type="ECO:0000256" key="4">
    <source>
        <dbReference type="ARBA" id="ARBA00022679"/>
    </source>
</evidence>
<dbReference type="GO" id="GO:0016020">
    <property type="term" value="C:membrane"/>
    <property type="evidence" value="ECO:0007669"/>
    <property type="project" value="InterPro"/>
</dbReference>
<name>A0A4Q7JAV9_9PSEU</name>
<evidence type="ECO:0000256" key="3">
    <source>
        <dbReference type="ARBA" id="ARBA00022553"/>
    </source>
</evidence>
<evidence type="ECO:0000256" key="6">
    <source>
        <dbReference type="ARBA" id="ARBA00022777"/>
    </source>
</evidence>
<proteinExistence type="predicted"/>
<dbReference type="EC" id="2.7.13.3" evidence="2"/>
<keyword evidence="9" id="KW-1133">Transmembrane helix</keyword>
<keyword evidence="7" id="KW-0067">ATP-binding</keyword>
<keyword evidence="9" id="KW-0812">Transmembrane</keyword>
<dbReference type="GO" id="GO:0005524">
    <property type="term" value="F:ATP binding"/>
    <property type="evidence" value="ECO:0007669"/>
    <property type="project" value="UniProtKB-KW"/>
</dbReference>
<dbReference type="Gene3D" id="3.30.565.10">
    <property type="entry name" value="Histidine kinase-like ATPase, C-terminal domain"/>
    <property type="match status" value="1"/>
</dbReference>
<dbReference type="GO" id="GO:0046983">
    <property type="term" value="F:protein dimerization activity"/>
    <property type="evidence" value="ECO:0007669"/>
    <property type="project" value="InterPro"/>
</dbReference>
<dbReference type="PANTHER" id="PTHR24421:SF10">
    <property type="entry name" value="NITRATE_NITRITE SENSOR PROTEIN NARQ"/>
    <property type="match status" value="1"/>
</dbReference>
<comment type="catalytic activity">
    <reaction evidence="1">
        <text>ATP + protein L-histidine = ADP + protein N-phospho-L-histidine.</text>
        <dbReference type="EC" id="2.7.13.3"/>
    </reaction>
</comment>
<keyword evidence="13" id="KW-1185">Reference proteome</keyword>
<keyword evidence="4" id="KW-0808">Transferase</keyword>
<dbReference type="InterPro" id="IPR011712">
    <property type="entry name" value="Sig_transdc_His_kin_sub3_dim/P"/>
</dbReference>
<feature type="domain" description="Histidine kinase/HSP90-like ATPase" evidence="10">
    <location>
        <begin position="295"/>
        <end position="377"/>
    </location>
</feature>
<dbReference type="SUPFAM" id="SSF55874">
    <property type="entry name" value="ATPase domain of HSP90 chaperone/DNA topoisomerase II/histidine kinase"/>
    <property type="match status" value="1"/>
</dbReference>
<protein>
    <recommendedName>
        <fullName evidence="2">histidine kinase</fullName>
        <ecNumber evidence="2">2.7.13.3</ecNumber>
    </recommendedName>
</protein>
<evidence type="ECO:0000259" key="10">
    <source>
        <dbReference type="Pfam" id="PF02518"/>
    </source>
</evidence>
<evidence type="ECO:0000313" key="12">
    <source>
        <dbReference type="EMBL" id="RZQ64198.1"/>
    </source>
</evidence>
<dbReference type="InterPro" id="IPR036890">
    <property type="entry name" value="HATPase_C_sf"/>
</dbReference>
<reference evidence="12 13" key="1">
    <citation type="submission" date="2019-02" db="EMBL/GenBank/DDBJ databases">
        <title>Draft genome sequence of Amycolatopsis sp. 8-3EHSu isolated from roots of Suaeda maritima.</title>
        <authorList>
            <person name="Duangmal K."/>
            <person name="Chantavorakit T."/>
        </authorList>
    </citation>
    <scope>NUCLEOTIDE SEQUENCE [LARGE SCALE GENOMIC DNA]</scope>
    <source>
        <strain evidence="12 13">8-3EHSu</strain>
    </source>
</reference>
<feature type="transmembrane region" description="Helical" evidence="9">
    <location>
        <begin position="12"/>
        <end position="30"/>
    </location>
</feature>
<keyword evidence="5" id="KW-0547">Nucleotide-binding</keyword>
<evidence type="ECO:0000256" key="9">
    <source>
        <dbReference type="SAM" id="Phobius"/>
    </source>
</evidence>
<feature type="domain" description="Signal transduction histidine kinase subgroup 3 dimerisation and phosphoacceptor" evidence="11">
    <location>
        <begin position="193"/>
        <end position="255"/>
    </location>
</feature>
<feature type="transmembrane region" description="Helical" evidence="9">
    <location>
        <begin position="85"/>
        <end position="112"/>
    </location>
</feature>
<evidence type="ECO:0000256" key="1">
    <source>
        <dbReference type="ARBA" id="ARBA00000085"/>
    </source>
</evidence>
<evidence type="ECO:0000256" key="2">
    <source>
        <dbReference type="ARBA" id="ARBA00012438"/>
    </source>
</evidence>
<keyword evidence="9" id="KW-0472">Membrane</keyword>